<sequence length="548" mass="59161">MKGKRIRPHVSCSSSPSTSTSTPTTSSTSRSPVTPEYVRAAARSQPWKMGLEPAGEFNDVASVQIKGTIPDDLIGRAIYAAGPGRIRLEGADCNERYGHWFDGDGSVMAVRFEGPDAASVSHRMVAGERLQEQNALEEGKGMATRGFWTDAGGGWLRNVGRQPSNPRNTAVTVLNGKLLVLCEGGLPAEMDPQTLETVALDAVPPGLEPGCFLSAHGKHDAKTGEYFTFGARLVGPPALDVVRVGADGRVAAQTTVSLGGNIVFVHDFAVTENHIVILIPPWVCAFSELLPSILFEGPLGHRFRYDASLGTKAIVLKRDTLEVVGEAVCDNAFSFYHVANAFEEPAASGDGVTLRVTLAQQRDADRPGLERQFANMYDAEFAPGHHADLWEHELHVSAANDSVRFVSRRAVCEGSASGALALEFPFVNPANAMRKARYAYAVGRSDAPVGGERPTTPSYFDRIQKVDLEHGTSEVHSIPSGQYANEPLFVASSSASREDDGYLLCPLYDATSHELVVRVLDARNVSADAICEVRFDRHVPFRFHGYVV</sequence>
<dbReference type="GO" id="GO:0016121">
    <property type="term" value="P:carotene catabolic process"/>
    <property type="evidence" value="ECO:0007669"/>
    <property type="project" value="TreeGrafter"/>
</dbReference>
<evidence type="ECO:0000256" key="1">
    <source>
        <dbReference type="ARBA" id="ARBA00006787"/>
    </source>
</evidence>
<dbReference type="PANTHER" id="PTHR10543">
    <property type="entry name" value="BETA-CAROTENE DIOXYGENASE"/>
    <property type="match status" value="1"/>
</dbReference>
<feature type="compositionally biased region" description="Low complexity" evidence="8">
    <location>
        <begin position="11"/>
        <end position="35"/>
    </location>
</feature>
<dbReference type="OrthoDB" id="1069523at2759"/>
<evidence type="ECO:0000256" key="2">
    <source>
        <dbReference type="ARBA" id="ARBA00022723"/>
    </source>
</evidence>
<gene>
    <name evidence="9" type="ORF">PPROV_000538200</name>
</gene>
<keyword evidence="4 7" id="KW-0408">Iron</keyword>
<comment type="cofactor">
    <cofactor evidence="7">
        <name>Fe(2+)</name>
        <dbReference type="ChEBI" id="CHEBI:29033"/>
    </cofactor>
    <text evidence="7">Binds 1 Fe(2+) ion per subunit.</text>
</comment>
<name>A0A830HNQ1_9CHLO</name>
<dbReference type="PANTHER" id="PTHR10543:SF89">
    <property type="entry name" value="CAROTENOID 9,10(9',10')-CLEAVAGE DIOXYGENASE 1"/>
    <property type="match status" value="1"/>
</dbReference>
<evidence type="ECO:0000256" key="5">
    <source>
        <dbReference type="ARBA" id="ARBA00039084"/>
    </source>
</evidence>
<dbReference type="EC" id="1.14.99.n4" evidence="5"/>
<feature type="binding site" evidence="7">
    <location>
        <position position="266"/>
    </location>
    <ligand>
        <name>Fe cation</name>
        <dbReference type="ChEBI" id="CHEBI:24875"/>
        <note>catalytic</note>
    </ligand>
</feature>
<evidence type="ECO:0000313" key="9">
    <source>
        <dbReference type="EMBL" id="GHP06637.1"/>
    </source>
</evidence>
<dbReference type="AlphaFoldDB" id="A0A830HNQ1"/>
<keyword evidence="3" id="KW-0560">Oxidoreductase</keyword>
<protein>
    <recommendedName>
        <fullName evidence="5">carotenoid 9,10-dioxygenase</fullName>
        <ecNumber evidence="5">1.14.99.n4</ecNumber>
    </recommendedName>
</protein>
<dbReference type="Pfam" id="PF03055">
    <property type="entry name" value="RPE65"/>
    <property type="match status" value="1"/>
</dbReference>
<dbReference type="InterPro" id="IPR004294">
    <property type="entry name" value="Carotenoid_Oase"/>
</dbReference>
<reference evidence="9" key="1">
    <citation type="submission" date="2020-10" db="EMBL/GenBank/DDBJ databases">
        <title>Unveiling of a novel bifunctional photoreceptor, Dualchrome1, isolated from a cosmopolitan green alga.</title>
        <authorList>
            <person name="Suzuki S."/>
            <person name="Kawachi M."/>
        </authorList>
    </citation>
    <scope>NUCLEOTIDE SEQUENCE</scope>
    <source>
        <strain evidence="9">NIES 2893</strain>
    </source>
</reference>
<dbReference type="GO" id="GO:0046872">
    <property type="term" value="F:metal ion binding"/>
    <property type="evidence" value="ECO:0007669"/>
    <property type="project" value="UniProtKB-KW"/>
</dbReference>
<evidence type="ECO:0000256" key="3">
    <source>
        <dbReference type="ARBA" id="ARBA00023002"/>
    </source>
</evidence>
<proteinExistence type="inferred from homology"/>
<evidence type="ECO:0000256" key="4">
    <source>
        <dbReference type="ARBA" id="ARBA00023004"/>
    </source>
</evidence>
<dbReference type="GO" id="GO:0009570">
    <property type="term" value="C:chloroplast stroma"/>
    <property type="evidence" value="ECO:0007669"/>
    <property type="project" value="TreeGrafter"/>
</dbReference>
<feature type="binding site" evidence="7">
    <location>
        <position position="544"/>
    </location>
    <ligand>
        <name>Fe cation</name>
        <dbReference type="ChEBI" id="CHEBI:24875"/>
        <note>catalytic</note>
    </ligand>
</feature>
<evidence type="ECO:0000256" key="6">
    <source>
        <dbReference type="ARBA" id="ARBA00048709"/>
    </source>
</evidence>
<evidence type="ECO:0000256" key="7">
    <source>
        <dbReference type="PIRSR" id="PIRSR604294-1"/>
    </source>
</evidence>
<dbReference type="EMBL" id="BNJQ01000013">
    <property type="protein sequence ID" value="GHP06637.1"/>
    <property type="molecule type" value="Genomic_DNA"/>
</dbReference>
<comment type="caution">
    <text evidence="9">The sequence shown here is derived from an EMBL/GenBank/DDBJ whole genome shotgun (WGS) entry which is preliminary data.</text>
</comment>
<evidence type="ECO:0000313" key="10">
    <source>
        <dbReference type="Proteomes" id="UP000660262"/>
    </source>
</evidence>
<feature type="binding site" evidence="7">
    <location>
        <position position="337"/>
    </location>
    <ligand>
        <name>Fe cation</name>
        <dbReference type="ChEBI" id="CHEBI:24875"/>
        <note>catalytic</note>
    </ligand>
</feature>
<dbReference type="GO" id="GO:0010436">
    <property type="term" value="F:carotenoid dioxygenase activity"/>
    <property type="evidence" value="ECO:0007669"/>
    <property type="project" value="TreeGrafter"/>
</dbReference>
<dbReference type="Proteomes" id="UP000660262">
    <property type="component" value="Unassembled WGS sequence"/>
</dbReference>
<comment type="similarity">
    <text evidence="1">Belongs to the carotenoid oxygenase family.</text>
</comment>
<organism evidence="9 10">
    <name type="scientific">Pycnococcus provasolii</name>
    <dbReference type="NCBI Taxonomy" id="41880"/>
    <lineage>
        <taxon>Eukaryota</taxon>
        <taxon>Viridiplantae</taxon>
        <taxon>Chlorophyta</taxon>
        <taxon>Pseudoscourfieldiophyceae</taxon>
        <taxon>Pseudoscourfieldiales</taxon>
        <taxon>Pycnococcaceae</taxon>
        <taxon>Pycnococcus</taxon>
    </lineage>
</organism>
<keyword evidence="2 7" id="KW-0479">Metal-binding</keyword>
<comment type="catalytic activity">
    <reaction evidence="6">
        <text>all-trans-zeaxanthin + 2 O2 = 4,9-dimethyldodeca-2,4,6,8,10-pentaenedial + 2 (3R)-hydroxy-beta-ionone</text>
        <dbReference type="Rhea" id="RHEA:26393"/>
        <dbReference type="ChEBI" id="CHEBI:15379"/>
        <dbReference type="ChEBI" id="CHEBI:27547"/>
        <dbReference type="ChEBI" id="CHEBI:53171"/>
        <dbReference type="ChEBI" id="CHEBI:53173"/>
        <dbReference type="EC" id="1.14.99.n4"/>
    </reaction>
</comment>
<feature type="binding site" evidence="7">
    <location>
        <position position="216"/>
    </location>
    <ligand>
        <name>Fe cation</name>
        <dbReference type="ChEBI" id="CHEBI:24875"/>
        <note>catalytic</note>
    </ligand>
</feature>
<feature type="region of interest" description="Disordered" evidence="8">
    <location>
        <begin position="1"/>
        <end position="35"/>
    </location>
</feature>
<keyword evidence="10" id="KW-1185">Reference proteome</keyword>
<evidence type="ECO:0000256" key="8">
    <source>
        <dbReference type="SAM" id="MobiDB-lite"/>
    </source>
</evidence>
<accession>A0A830HNQ1</accession>